<organism evidence="1 2">
    <name type="scientific">Nonomuraea diastatica</name>
    <dbReference type="NCBI Taxonomy" id="1848329"/>
    <lineage>
        <taxon>Bacteria</taxon>
        <taxon>Bacillati</taxon>
        <taxon>Actinomycetota</taxon>
        <taxon>Actinomycetes</taxon>
        <taxon>Streptosporangiales</taxon>
        <taxon>Streptosporangiaceae</taxon>
        <taxon>Nonomuraea</taxon>
    </lineage>
</organism>
<dbReference type="RefSeq" id="WP_220447750.1">
    <property type="nucleotide sequence ID" value="NZ_SMKP01000037.1"/>
</dbReference>
<dbReference type="EMBL" id="SMKP01000037">
    <property type="protein sequence ID" value="TDD21223.1"/>
    <property type="molecule type" value="Genomic_DNA"/>
</dbReference>
<dbReference type="AlphaFoldDB" id="A0A4R4WU46"/>
<protein>
    <submittedName>
        <fullName evidence="1">Uncharacterized protein</fullName>
    </submittedName>
</protein>
<keyword evidence="2" id="KW-1185">Reference proteome</keyword>
<evidence type="ECO:0000313" key="2">
    <source>
        <dbReference type="Proteomes" id="UP000294543"/>
    </source>
</evidence>
<dbReference type="Proteomes" id="UP000294543">
    <property type="component" value="Unassembled WGS sequence"/>
</dbReference>
<accession>A0A4R4WU46</accession>
<comment type="caution">
    <text evidence="1">The sequence shown here is derived from an EMBL/GenBank/DDBJ whole genome shotgun (WGS) entry which is preliminary data.</text>
</comment>
<sequence length="270" mass="30048">MTTRPTLVVPVGLDALAVNTALQGRDGFRTWQHNYQALNDYMSPEPDEGDRQSNAKVHNHTGVHLHWTLPRGLRHGVQDPATEEVRYPLVPNRWLVVRFSGTATRRAKAWVIESDCPYSATAYRNGHPYDRSSAYLVSDATLRAWRSSPDPYRNTMPPSAHQVLIGLAFPLTDTAPWTERAADVPLFVTAMATGDPYFTTYTSHNSNVFSFLDDLSDVTTTDTLGYQVIGWYSRPDADVLAARPPGTSYADHLAHLGWQDPRLAGDPGQD</sequence>
<reference evidence="1 2" key="1">
    <citation type="submission" date="2019-03" db="EMBL/GenBank/DDBJ databases">
        <title>Draft genome sequences of novel Actinobacteria.</title>
        <authorList>
            <person name="Sahin N."/>
            <person name="Ay H."/>
            <person name="Saygin H."/>
        </authorList>
    </citation>
    <scope>NUCLEOTIDE SEQUENCE [LARGE SCALE GENOMIC DNA]</scope>
    <source>
        <strain evidence="1 2">KC712</strain>
    </source>
</reference>
<proteinExistence type="predicted"/>
<feature type="non-terminal residue" evidence="1">
    <location>
        <position position="270"/>
    </location>
</feature>
<evidence type="ECO:0000313" key="1">
    <source>
        <dbReference type="EMBL" id="TDD21223.1"/>
    </source>
</evidence>
<gene>
    <name evidence="1" type="ORF">E1294_15345</name>
</gene>
<name>A0A4R4WU46_9ACTN</name>